<dbReference type="GO" id="GO:0008453">
    <property type="term" value="F:alanine-glyoxylate transaminase activity"/>
    <property type="evidence" value="ECO:0007669"/>
    <property type="project" value="TreeGrafter"/>
</dbReference>
<reference evidence="13" key="1">
    <citation type="submission" date="2020-05" db="EMBL/GenBank/DDBJ databases">
        <authorList>
            <person name="Chiriac C."/>
            <person name="Salcher M."/>
            <person name="Ghai R."/>
            <person name="Kavagutti S V."/>
        </authorList>
    </citation>
    <scope>NUCLEOTIDE SEQUENCE</scope>
</reference>
<evidence type="ECO:0000256" key="9">
    <source>
        <dbReference type="ARBA" id="ARBA00022898"/>
    </source>
</evidence>
<evidence type="ECO:0000256" key="3">
    <source>
        <dbReference type="ARBA" id="ARBA00006904"/>
    </source>
</evidence>
<organism evidence="13">
    <name type="scientific">freshwater metagenome</name>
    <dbReference type="NCBI Taxonomy" id="449393"/>
    <lineage>
        <taxon>unclassified sequences</taxon>
        <taxon>metagenomes</taxon>
        <taxon>ecological metagenomes</taxon>
    </lineage>
</organism>
<name>A0A6J6ENI6_9ZZZZ</name>
<evidence type="ECO:0000256" key="2">
    <source>
        <dbReference type="ARBA" id="ARBA00005099"/>
    </source>
</evidence>
<gene>
    <name evidence="13" type="ORF">UFOPK1740_00469</name>
</gene>
<protein>
    <recommendedName>
        <fullName evidence="4">phosphoserine transaminase</fullName>
        <ecNumber evidence="4">2.6.1.52</ecNumber>
    </recommendedName>
</protein>
<dbReference type="UniPathway" id="UPA00135">
    <property type="reaction ID" value="UER00197"/>
</dbReference>
<evidence type="ECO:0000313" key="13">
    <source>
        <dbReference type="EMBL" id="CAB4574448.1"/>
    </source>
</evidence>
<comment type="similarity">
    <text evidence="3">Belongs to the class-V pyridoxal-phosphate-dependent aminotransferase family. SerC subfamily.</text>
</comment>
<dbReference type="NCBIfam" id="TIGR01366">
    <property type="entry name" value="serC_3"/>
    <property type="match status" value="1"/>
</dbReference>
<dbReference type="PANTHER" id="PTHR21152">
    <property type="entry name" value="AMINOTRANSFERASE CLASS V"/>
    <property type="match status" value="1"/>
</dbReference>
<dbReference type="GO" id="GO:0004760">
    <property type="term" value="F:L-serine-pyruvate transaminase activity"/>
    <property type="evidence" value="ECO:0007669"/>
    <property type="project" value="TreeGrafter"/>
</dbReference>
<keyword evidence="11" id="KW-0718">Serine biosynthesis</keyword>
<dbReference type="InterPro" id="IPR006272">
    <property type="entry name" value="Pser_aminoTfrase_mycobac"/>
</dbReference>
<comment type="cofactor">
    <cofactor evidence="1">
        <name>pyridoxal 5'-phosphate</name>
        <dbReference type="ChEBI" id="CHEBI:597326"/>
    </cofactor>
</comment>
<dbReference type="InterPro" id="IPR022278">
    <property type="entry name" value="Pser_aminoTfrase"/>
</dbReference>
<dbReference type="InterPro" id="IPR015421">
    <property type="entry name" value="PyrdxlP-dep_Trfase_major"/>
</dbReference>
<evidence type="ECO:0000256" key="1">
    <source>
        <dbReference type="ARBA" id="ARBA00001933"/>
    </source>
</evidence>
<feature type="domain" description="Aminotransferase class V" evidence="12">
    <location>
        <begin position="45"/>
        <end position="332"/>
    </location>
</feature>
<comment type="pathway">
    <text evidence="2">Amino-acid biosynthesis; L-serine biosynthesis; L-serine from 3-phospho-D-glycerate: step 2/3.</text>
</comment>
<keyword evidence="8" id="KW-0808">Transferase</keyword>
<dbReference type="AlphaFoldDB" id="A0A6J6ENI6"/>
<sequence>MEKSVPNLVIPQELKPKDLRFGSGPSKIRATQLAALVASNPGYLGTSHRQKTVRDVVKSLREGLSQLFNLPEGYEVVIGNGGTTAFWDAAIFSLMKENAQFLSFGEFSNKFAVAAKAAPFLKNIDIIKSEPGDAPDYKPSNEFDVYASAHNETSTGVMKEVKRPSKTALHLIDATSAAGGAMVDPQEFDVYYFAPQKSFGSDGGFFTALMSPQAIERIAEIKTSGRWIPPFLDLSIALENSRLQQTYNTPALATIHMFENQVSWFNQQGGLAWSSNKSKQSSDHLYNWAIDREFTKPFVERPELRSNVVAVIDFIESIDAIQISNILRANGIVDTDSYRKLGKNQIRIGVFPSVELSDVQALTNCIDWIVENL</sequence>
<evidence type="ECO:0000259" key="12">
    <source>
        <dbReference type="Pfam" id="PF00266"/>
    </source>
</evidence>
<keyword evidence="9" id="KW-0663">Pyridoxal phosphate</keyword>
<evidence type="ECO:0000256" key="4">
    <source>
        <dbReference type="ARBA" id="ARBA00013030"/>
    </source>
</evidence>
<dbReference type="EMBL" id="CAEZTU010000013">
    <property type="protein sequence ID" value="CAB4574448.1"/>
    <property type="molecule type" value="Genomic_DNA"/>
</dbReference>
<proteinExistence type="inferred from homology"/>
<dbReference type="GO" id="GO:0008615">
    <property type="term" value="P:pyridoxine biosynthetic process"/>
    <property type="evidence" value="ECO:0007669"/>
    <property type="project" value="UniProtKB-KW"/>
</dbReference>
<dbReference type="GO" id="GO:0004648">
    <property type="term" value="F:O-phospho-L-serine:2-oxoglutarate aminotransferase activity"/>
    <property type="evidence" value="ECO:0007669"/>
    <property type="project" value="UniProtKB-EC"/>
</dbReference>
<evidence type="ECO:0000256" key="11">
    <source>
        <dbReference type="ARBA" id="ARBA00023299"/>
    </source>
</evidence>
<dbReference type="PANTHER" id="PTHR21152:SF40">
    <property type="entry name" value="ALANINE--GLYOXYLATE AMINOTRANSFERASE"/>
    <property type="match status" value="1"/>
</dbReference>
<dbReference type="PIRSF" id="PIRSF000525">
    <property type="entry name" value="SerC"/>
    <property type="match status" value="1"/>
</dbReference>
<keyword evidence="6" id="KW-0032">Aminotransferase</keyword>
<dbReference type="InterPro" id="IPR015422">
    <property type="entry name" value="PyrdxlP-dep_Trfase_small"/>
</dbReference>
<evidence type="ECO:0000256" key="10">
    <source>
        <dbReference type="ARBA" id="ARBA00023096"/>
    </source>
</evidence>
<dbReference type="EC" id="2.6.1.52" evidence="4"/>
<dbReference type="InterPro" id="IPR000192">
    <property type="entry name" value="Aminotrans_V_dom"/>
</dbReference>
<dbReference type="Pfam" id="PF00266">
    <property type="entry name" value="Aminotran_5"/>
    <property type="match status" value="1"/>
</dbReference>
<dbReference type="InterPro" id="IPR015424">
    <property type="entry name" value="PyrdxlP-dep_Trfase"/>
</dbReference>
<dbReference type="Gene3D" id="3.40.640.10">
    <property type="entry name" value="Type I PLP-dependent aspartate aminotransferase-like (Major domain)"/>
    <property type="match status" value="1"/>
</dbReference>
<dbReference type="Gene3D" id="3.90.1150.10">
    <property type="entry name" value="Aspartate Aminotransferase, domain 1"/>
    <property type="match status" value="1"/>
</dbReference>
<accession>A0A6J6ENI6</accession>
<dbReference type="GO" id="GO:0005777">
    <property type="term" value="C:peroxisome"/>
    <property type="evidence" value="ECO:0007669"/>
    <property type="project" value="TreeGrafter"/>
</dbReference>
<evidence type="ECO:0000256" key="8">
    <source>
        <dbReference type="ARBA" id="ARBA00022679"/>
    </source>
</evidence>
<evidence type="ECO:0000256" key="5">
    <source>
        <dbReference type="ARBA" id="ARBA00022490"/>
    </source>
</evidence>
<keyword evidence="5" id="KW-0963">Cytoplasm</keyword>
<evidence type="ECO:0000256" key="6">
    <source>
        <dbReference type="ARBA" id="ARBA00022576"/>
    </source>
</evidence>
<dbReference type="GO" id="GO:0006564">
    <property type="term" value="P:L-serine biosynthetic process"/>
    <property type="evidence" value="ECO:0007669"/>
    <property type="project" value="UniProtKB-KW"/>
</dbReference>
<keyword evidence="7" id="KW-0028">Amino-acid biosynthesis</keyword>
<dbReference type="SUPFAM" id="SSF53383">
    <property type="entry name" value="PLP-dependent transferases"/>
    <property type="match status" value="1"/>
</dbReference>
<evidence type="ECO:0000256" key="7">
    <source>
        <dbReference type="ARBA" id="ARBA00022605"/>
    </source>
</evidence>
<keyword evidence="10" id="KW-0664">Pyridoxine biosynthesis</keyword>
<dbReference type="GO" id="GO:0019265">
    <property type="term" value="P:glycine biosynthetic process, by transamination of glyoxylate"/>
    <property type="evidence" value="ECO:0007669"/>
    <property type="project" value="TreeGrafter"/>
</dbReference>